<reference evidence="3" key="1">
    <citation type="journal article" date="2019" name="Int. J. Syst. Evol. Microbiol.">
        <title>The Global Catalogue of Microorganisms (GCM) 10K type strain sequencing project: providing services to taxonomists for standard genome sequencing and annotation.</title>
        <authorList>
            <consortium name="The Broad Institute Genomics Platform"/>
            <consortium name="The Broad Institute Genome Sequencing Center for Infectious Disease"/>
            <person name="Wu L."/>
            <person name="Ma J."/>
        </authorList>
    </citation>
    <scope>NUCLEOTIDE SEQUENCE [LARGE SCALE GENOMIC DNA]</scope>
    <source>
        <strain evidence="3">KACC 12634</strain>
    </source>
</reference>
<evidence type="ECO:0000259" key="1">
    <source>
        <dbReference type="Pfam" id="PF12867"/>
    </source>
</evidence>
<keyword evidence="3" id="KW-1185">Reference proteome</keyword>
<dbReference type="SUPFAM" id="SSF109854">
    <property type="entry name" value="DinB/YfiT-like putative metalloenzymes"/>
    <property type="match status" value="1"/>
</dbReference>
<evidence type="ECO:0000313" key="3">
    <source>
        <dbReference type="Proteomes" id="UP001596470"/>
    </source>
</evidence>
<sequence>MTENWPVAILGQLEFYWDFHLRPRLEGLTDDEYFWEPVDGCWSLRPGPDGSLRMEQEYPAPEPPPFTTIAWRMTHISRDIFGIRARALFGPHEGLDDADMFDQRLWPEPLPATAADAVATLERAYTHWHDAVAALTPAQFAAPLGPKAGEYAADPIGALVLHLNRETMAHGAEISLIRDLYRDQHVSRG</sequence>
<dbReference type="Gene3D" id="1.20.120.450">
    <property type="entry name" value="dinb family like domain"/>
    <property type="match status" value="1"/>
</dbReference>
<evidence type="ECO:0000313" key="2">
    <source>
        <dbReference type="EMBL" id="MFC6955601.1"/>
    </source>
</evidence>
<dbReference type="RefSeq" id="WP_382352133.1">
    <property type="nucleotide sequence ID" value="NZ_JBHMBP010000004.1"/>
</dbReference>
<dbReference type="EMBL" id="JBHSYS010000001">
    <property type="protein sequence ID" value="MFC6955601.1"/>
    <property type="molecule type" value="Genomic_DNA"/>
</dbReference>
<accession>A0ABW2D041</accession>
<proteinExistence type="predicted"/>
<dbReference type="InterPro" id="IPR034660">
    <property type="entry name" value="DinB/YfiT-like"/>
</dbReference>
<dbReference type="InterPro" id="IPR024775">
    <property type="entry name" value="DinB-like"/>
</dbReference>
<dbReference type="Pfam" id="PF12867">
    <property type="entry name" value="DinB_2"/>
    <property type="match status" value="1"/>
</dbReference>
<organism evidence="2 3">
    <name type="scientific">Glycomyces mayteni</name>
    <dbReference type="NCBI Taxonomy" id="543887"/>
    <lineage>
        <taxon>Bacteria</taxon>
        <taxon>Bacillati</taxon>
        <taxon>Actinomycetota</taxon>
        <taxon>Actinomycetes</taxon>
        <taxon>Glycomycetales</taxon>
        <taxon>Glycomycetaceae</taxon>
        <taxon>Glycomyces</taxon>
    </lineage>
</organism>
<name>A0ABW2D041_9ACTN</name>
<comment type="caution">
    <text evidence="2">The sequence shown here is derived from an EMBL/GenBank/DDBJ whole genome shotgun (WGS) entry which is preliminary data.</text>
</comment>
<protein>
    <submittedName>
        <fullName evidence="2">DinB family protein</fullName>
    </submittedName>
</protein>
<gene>
    <name evidence="2" type="ORF">ACFQS3_00185</name>
</gene>
<dbReference type="Proteomes" id="UP001596470">
    <property type="component" value="Unassembled WGS sequence"/>
</dbReference>
<feature type="domain" description="DinB-like" evidence="1">
    <location>
        <begin position="21"/>
        <end position="174"/>
    </location>
</feature>